<reference evidence="1 2" key="1">
    <citation type="submission" date="2020-08" db="EMBL/GenBank/DDBJ databases">
        <title>Sequencing the genomes of 1000 actinobacteria strains.</title>
        <authorList>
            <person name="Klenk H.-P."/>
        </authorList>
    </citation>
    <scope>NUCLEOTIDE SEQUENCE [LARGE SCALE GENOMIC DNA]</scope>
    <source>
        <strain evidence="1 2">DSM 22826</strain>
    </source>
</reference>
<dbReference type="RefSeq" id="WP_183512403.1">
    <property type="nucleotide sequence ID" value="NZ_BAABGK010000111.1"/>
</dbReference>
<keyword evidence="2" id="KW-1185">Reference proteome</keyword>
<evidence type="ECO:0000313" key="2">
    <source>
        <dbReference type="Proteomes" id="UP000523000"/>
    </source>
</evidence>
<proteinExistence type="predicted"/>
<dbReference type="Proteomes" id="UP000523000">
    <property type="component" value="Unassembled WGS sequence"/>
</dbReference>
<accession>A0A839QQC6</accession>
<organism evidence="1 2">
    <name type="scientific">Paeniglutamicibacter cryotolerans</name>
    <dbReference type="NCBI Taxonomy" id="670079"/>
    <lineage>
        <taxon>Bacteria</taxon>
        <taxon>Bacillati</taxon>
        <taxon>Actinomycetota</taxon>
        <taxon>Actinomycetes</taxon>
        <taxon>Micrococcales</taxon>
        <taxon>Micrococcaceae</taxon>
        <taxon>Paeniglutamicibacter</taxon>
    </lineage>
</organism>
<evidence type="ECO:0000313" key="1">
    <source>
        <dbReference type="EMBL" id="MBB2996835.1"/>
    </source>
</evidence>
<protein>
    <submittedName>
        <fullName evidence="1">Uncharacterized protein</fullName>
    </submittedName>
</protein>
<name>A0A839QQC6_9MICC</name>
<gene>
    <name evidence="1" type="ORF">E9229_003082</name>
</gene>
<sequence length="243" mass="26345">MNTTPTVRRALVAESFLLIPDTITDLADFTARPAHYLVGIDADPAAAAALWFARRERHPYGSEGLVRLRYHSLDLIPVDLWDDVTGIWLALLDAVEGYLRTGHGSGPLPEQPVELELQRLGRSARFTANGIRHVVDPDAVVPGILAEAHRYFSWVNDIIGEGQHQVFARLAELEPLAALALAGSVRSRPGATTGEKLRERVAAHGPDSRGGPIPGDHALDLQDLRARRSVAKVQGQNLSSAAD</sequence>
<comment type="caution">
    <text evidence="1">The sequence shown here is derived from an EMBL/GenBank/DDBJ whole genome shotgun (WGS) entry which is preliminary data.</text>
</comment>
<dbReference type="EMBL" id="JACHVS010000002">
    <property type="protein sequence ID" value="MBB2996835.1"/>
    <property type="molecule type" value="Genomic_DNA"/>
</dbReference>
<dbReference type="AlphaFoldDB" id="A0A839QQC6"/>